<dbReference type="Pfam" id="PF00059">
    <property type="entry name" value="Lectin_C"/>
    <property type="match status" value="2"/>
</dbReference>
<dbReference type="InterPro" id="IPR001304">
    <property type="entry name" value="C-type_lectin-like"/>
</dbReference>
<dbReference type="Proteomes" id="UP000298663">
    <property type="component" value="Unassembled WGS sequence"/>
</dbReference>
<dbReference type="InterPro" id="IPR050111">
    <property type="entry name" value="C-type_lectin/snaclec_domain"/>
</dbReference>
<name>A0A4U5M0S4_STECR</name>
<gene>
    <name evidence="3" type="ORF">L596_026242</name>
</gene>
<evidence type="ECO:0000259" key="2">
    <source>
        <dbReference type="PROSITE" id="PS50041"/>
    </source>
</evidence>
<dbReference type="PROSITE" id="PS00615">
    <property type="entry name" value="C_TYPE_LECTIN_1"/>
    <property type="match status" value="1"/>
</dbReference>
<protein>
    <recommendedName>
        <fullName evidence="2">C-type lectin domain-containing protein</fullName>
    </recommendedName>
</protein>
<dbReference type="InterPro" id="IPR018378">
    <property type="entry name" value="C-type_lectin_CS"/>
</dbReference>
<dbReference type="InterPro" id="IPR016186">
    <property type="entry name" value="C-type_lectin-like/link_sf"/>
</dbReference>
<dbReference type="PANTHER" id="PTHR22803">
    <property type="entry name" value="MANNOSE, PHOSPHOLIPASE, LECTIN RECEPTOR RELATED"/>
    <property type="match status" value="1"/>
</dbReference>
<dbReference type="PROSITE" id="PS50041">
    <property type="entry name" value="C_TYPE_LECTIN_2"/>
    <property type="match status" value="2"/>
</dbReference>
<keyword evidence="4" id="KW-1185">Reference proteome</keyword>
<evidence type="ECO:0000256" key="1">
    <source>
        <dbReference type="ARBA" id="ARBA00023157"/>
    </source>
</evidence>
<dbReference type="OrthoDB" id="5833759at2759"/>
<dbReference type="Gene3D" id="3.10.100.10">
    <property type="entry name" value="Mannose-Binding Protein A, subunit A"/>
    <property type="match status" value="2"/>
</dbReference>
<evidence type="ECO:0000313" key="4">
    <source>
        <dbReference type="Proteomes" id="UP000298663"/>
    </source>
</evidence>
<comment type="caution">
    <text evidence="3">The sequence shown here is derived from an EMBL/GenBank/DDBJ whole genome shotgun (WGS) entry which is preliminary data.</text>
</comment>
<dbReference type="STRING" id="34508.A0A4U5M0S4"/>
<accession>A0A4U5M0S4</accession>
<dbReference type="AlphaFoldDB" id="A0A4U5M0S4"/>
<dbReference type="SMART" id="SM00034">
    <property type="entry name" value="CLECT"/>
    <property type="match status" value="2"/>
</dbReference>
<organism evidence="3 4">
    <name type="scientific">Steinernema carpocapsae</name>
    <name type="common">Entomopathogenic nematode</name>
    <dbReference type="NCBI Taxonomy" id="34508"/>
    <lineage>
        <taxon>Eukaryota</taxon>
        <taxon>Metazoa</taxon>
        <taxon>Ecdysozoa</taxon>
        <taxon>Nematoda</taxon>
        <taxon>Chromadorea</taxon>
        <taxon>Rhabditida</taxon>
        <taxon>Tylenchina</taxon>
        <taxon>Panagrolaimomorpha</taxon>
        <taxon>Strongyloidoidea</taxon>
        <taxon>Steinernematidae</taxon>
        <taxon>Steinernema</taxon>
    </lineage>
</organism>
<proteinExistence type="predicted"/>
<dbReference type="InterPro" id="IPR016187">
    <property type="entry name" value="CTDL_fold"/>
</dbReference>
<keyword evidence="1" id="KW-1015">Disulfide bond</keyword>
<sequence>MLLKEPFRQVLSLSASMLAPLLFFGFLVTASFSANCFPDWIESNDGHCYILFEGHLSFKYASLSCVLLASHLASFHSGADFNKLDGQFDQDYYIGGTRKNGKWQWTDGSAFNYTHWAAGQPSKDKKKSCIKVDFVTGLWSSVDCSTVLAFLCKSNMDPNNQQTTWPPSHTSCPSASECHEDYVYTVPDPSFGSWNEAQQYCKNKHGGQLASIHDNVTESLVARLVSNADTNAAFLGGKIENGKLVWADGTPVDYMPTDFRGWSTNYHCLVFLSYAPYGELWDSDECVNTDFGTAAVCKYKMKSN</sequence>
<evidence type="ECO:0000313" key="3">
    <source>
        <dbReference type="EMBL" id="TKR62254.1"/>
    </source>
</evidence>
<feature type="domain" description="C-type lectin" evidence="2">
    <location>
        <begin position="44"/>
        <end position="153"/>
    </location>
</feature>
<dbReference type="SUPFAM" id="SSF56436">
    <property type="entry name" value="C-type lectin-like"/>
    <property type="match status" value="2"/>
</dbReference>
<reference evidence="3 4" key="1">
    <citation type="journal article" date="2015" name="Genome Biol.">
        <title>Comparative genomics of Steinernema reveals deeply conserved gene regulatory networks.</title>
        <authorList>
            <person name="Dillman A.R."/>
            <person name="Macchietto M."/>
            <person name="Porter C.F."/>
            <person name="Rogers A."/>
            <person name="Williams B."/>
            <person name="Antoshechkin I."/>
            <person name="Lee M.M."/>
            <person name="Goodwin Z."/>
            <person name="Lu X."/>
            <person name="Lewis E.E."/>
            <person name="Goodrich-Blair H."/>
            <person name="Stock S.P."/>
            <person name="Adams B.J."/>
            <person name="Sternberg P.W."/>
            <person name="Mortazavi A."/>
        </authorList>
    </citation>
    <scope>NUCLEOTIDE SEQUENCE [LARGE SCALE GENOMIC DNA]</scope>
    <source>
        <strain evidence="3 4">ALL</strain>
    </source>
</reference>
<dbReference type="EMBL" id="AZBU02000010">
    <property type="protein sequence ID" value="TKR62254.1"/>
    <property type="molecule type" value="Genomic_DNA"/>
</dbReference>
<dbReference type="CDD" id="cd00037">
    <property type="entry name" value="CLECT"/>
    <property type="match status" value="2"/>
</dbReference>
<feature type="domain" description="C-type lectin" evidence="2">
    <location>
        <begin position="179"/>
        <end position="286"/>
    </location>
</feature>
<reference evidence="3 4" key="2">
    <citation type="journal article" date="2019" name="G3 (Bethesda)">
        <title>Hybrid Assembly of the Genome of the Entomopathogenic Nematode Steinernema carpocapsae Identifies the X-Chromosome.</title>
        <authorList>
            <person name="Serra L."/>
            <person name="Macchietto M."/>
            <person name="Macias-Munoz A."/>
            <person name="McGill C.J."/>
            <person name="Rodriguez I.M."/>
            <person name="Rodriguez B."/>
            <person name="Murad R."/>
            <person name="Mortazavi A."/>
        </authorList>
    </citation>
    <scope>NUCLEOTIDE SEQUENCE [LARGE SCALE GENOMIC DNA]</scope>
    <source>
        <strain evidence="3 4">ALL</strain>
    </source>
</reference>